<reference evidence="1" key="1">
    <citation type="submission" date="2015-08" db="UniProtKB">
        <authorList>
            <consortium name="WormBaseParasite"/>
        </authorList>
    </citation>
    <scope>IDENTIFICATION</scope>
</reference>
<dbReference type="WBParaSite" id="SSTP_0000476100.1">
    <property type="protein sequence ID" value="SSTP_0000476100.1"/>
    <property type="gene ID" value="SSTP_0000476100"/>
</dbReference>
<dbReference type="AlphaFoldDB" id="A0A0K0E5H6"/>
<organism evidence="1">
    <name type="scientific">Strongyloides stercoralis</name>
    <name type="common">Threadworm</name>
    <dbReference type="NCBI Taxonomy" id="6248"/>
    <lineage>
        <taxon>Eukaryota</taxon>
        <taxon>Metazoa</taxon>
        <taxon>Ecdysozoa</taxon>
        <taxon>Nematoda</taxon>
        <taxon>Chromadorea</taxon>
        <taxon>Rhabditida</taxon>
        <taxon>Tylenchina</taxon>
        <taxon>Panagrolaimomorpha</taxon>
        <taxon>Strongyloidoidea</taxon>
        <taxon>Strongyloididae</taxon>
        <taxon>Strongyloides</taxon>
    </lineage>
</organism>
<evidence type="ECO:0000313" key="1">
    <source>
        <dbReference type="WBParaSite" id="SSTP_0000476100.1"/>
    </source>
</evidence>
<sequence>MSGEKDSYIPGGLFNISKEKETEMKMDNSYFKFGGGSFNMFSQIFSKPNLVESTRQPLDGEKEKKNTEINRLCVMYGC</sequence>
<accession>A0A0K0E5H6</accession>
<name>A0A0K0E5H6_STRER</name>
<protein>
    <submittedName>
        <fullName evidence="1">Uncharacterized protein</fullName>
    </submittedName>
</protein>
<proteinExistence type="predicted"/>